<dbReference type="eggNOG" id="ENOG502Z8X1">
    <property type="taxonomic scope" value="Bacteria"/>
</dbReference>
<dbReference type="AlphaFoldDB" id="E1I9R9"/>
<dbReference type="HOGENOM" id="CLU_107033_0_0_0"/>
<sequence>MGGMAALYMAAAYLATMPYFLLVLDYQSVVNPTAKLALLVAHQGSLYAFNLLVYVVFGLVLTVLALALHDQLGSTTPMMARVIVGWGIIWSCLLIANGAISNMGMEYVVNLQVHDMGGAVAAWQVIESIVNGLGGAGGEVLGGAWVLLVSVAGLQSIRLPKALNWFGLTTGMVGLVSNLPPLRESIVVFGLLQIVWFIWLGIILLRTRRPKSA</sequence>
<evidence type="ECO:0008006" key="4">
    <source>
        <dbReference type="Google" id="ProtNLM"/>
    </source>
</evidence>
<feature type="transmembrane region" description="Helical" evidence="1">
    <location>
        <begin position="7"/>
        <end position="26"/>
    </location>
</feature>
<keyword evidence="1" id="KW-1133">Transmembrane helix</keyword>
<dbReference type="EMBL" id="ADVR01000002">
    <property type="protein sequence ID" value="EFO82071.1"/>
    <property type="molecule type" value="Genomic_DNA"/>
</dbReference>
<gene>
    <name evidence="2" type="ORF">OSCT_0070</name>
</gene>
<dbReference type="STRING" id="765420.OSCT_0070"/>
<evidence type="ECO:0000256" key="1">
    <source>
        <dbReference type="SAM" id="Phobius"/>
    </source>
</evidence>
<keyword evidence="1" id="KW-0812">Transmembrane</keyword>
<feature type="transmembrane region" description="Helical" evidence="1">
    <location>
        <begin position="80"/>
        <end position="100"/>
    </location>
</feature>
<name>E1I9R9_9CHLR</name>
<evidence type="ECO:0000313" key="3">
    <source>
        <dbReference type="Proteomes" id="UP000054010"/>
    </source>
</evidence>
<feature type="transmembrane region" description="Helical" evidence="1">
    <location>
        <begin position="120"/>
        <end position="150"/>
    </location>
</feature>
<keyword evidence="3" id="KW-1185">Reference proteome</keyword>
<accession>E1I9R9</accession>
<protein>
    <recommendedName>
        <fullName evidence="4">DUF4386 domain-containing protein</fullName>
    </recommendedName>
</protein>
<proteinExistence type="predicted"/>
<organism evidence="2 3">
    <name type="scientific">Oscillochloris trichoides DG-6</name>
    <dbReference type="NCBI Taxonomy" id="765420"/>
    <lineage>
        <taxon>Bacteria</taxon>
        <taxon>Bacillati</taxon>
        <taxon>Chloroflexota</taxon>
        <taxon>Chloroflexia</taxon>
        <taxon>Chloroflexales</taxon>
        <taxon>Chloroflexineae</taxon>
        <taxon>Oscillochloridaceae</taxon>
        <taxon>Oscillochloris</taxon>
    </lineage>
</organism>
<comment type="caution">
    <text evidence="2">The sequence shown here is derived from an EMBL/GenBank/DDBJ whole genome shotgun (WGS) entry which is preliminary data.</text>
</comment>
<evidence type="ECO:0000313" key="2">
    <source>
        <dbReference type="EMBL" id="EFO82071.1"/>
    </source>
</evidence>
<keyword evidence="1" id="KW-0472">Membrane</keyword>
<dbReference type="Proteomes" id="UP000054010">
    <property type="component" value="Unassembled WGS sequence"/>
</dbReference>
<reference evidence="2 3" key="1">
    <citation type="journal article" date="2011" name="J. Bacteriol.">
        <title>Draft genome sequence of the anoxygenic filamentous phototrophic bacterium Oscillochloris trichoides subsp. DG-6.</title>
        <authorList>
            <person name="Kuznetsov B.B."/>
            <person name="Ivanovsky R.N."/>
            <person name="Keppen O.I."/>
            <person name="Sukhacheva M.V."/>
            <person name="Bumazhkin B.K."/>
            <person name="Patutina E.O."/>
            <person name="Beletsky A.V."/>
            <person name="Mardanov A.V."/>
            <person name="Baslerov R.V."/>
            <person name="Panteleeva A.N."/>
            <person name="Kolganova T.V."/>
            <person name="Ravin N.V."/>
            <person name="Skryabin K.G."/>
        </authorList>
    </citation>
    <scope>NUCLEOTIDE SEQUENCE [LARGE SCALE GENOMIC DNA]</scope>
    <source>
        <strain evidence="2 3">DG-6</strain>
    </source>
</reference>
<feature type="transmembrane region" description="Helical" evidence="1">
    <location>
        <begin position="186"/>
        <end position="205"/>
    </location>
</feature>
<feature type="transmembrane region" description="Helical" evidence="1">
    <location>
        <begin position="46"/>
        <end position="68"/>
    </location>
</feature>